<evidence type="ECO:0000313" key="1">
    <source>
        <dbReference type="EMBL" id="JAQ08296.1"/>
    </source>
</evidence>
<gene>
    <name evidence="1" type="ORF">g.55808</name>
</gene>
<feature type="non-terminal residue" evidence="1">
    <location>
        <position position="109"/>
    </location>
</feature>
<accession>A0A146LND8</accession>
<reference evidence="1" key="1">
    <citation type="journal article" date="2016" name="Gigascience">
        <title>De novo construction of an expanded transcriptome assembly for the western tarnished plant bug, Lygus hesperus.</title>
        <authorList>
            <person name="Tassone E.E."/>
            <person name="Geib S.M."/>
            <person name="Hall B."/>
            <person name="Fabrick J.A."/>
            <person name="Brent C.S."/>
            <person name="Hull J.J."/>
        </authorList>
    </citation>
    <scope>NUCLEOTIDE SEQUENCE</scope>
</reference>
<sequence>ERLLISIPAQERLLISIPAQERLLISIPAQERLLISIPPQERPGMSLGSQELGFLPERRGIFSHPMGSYLGELSLEDRSTSCAELLPEVVELATQTEISHRTNMGTQTD</sequence>
<name>A0A146LND8_LYGHE</name>
<feature type="non-terminal residue" evidence="1">
    <location>
        <position position="1"/>
    </location>
</feature>
<proteinExistence type="predicted"/>
<dbReference type="AlphaFoldDB" id="A0A146LND8"/>
<protein>
    <submittedName>
        <fullName evidence="1">Uncharacterized protein</fullName>
    </submittedName>
</protein>
<organism evidence="1">
    <name type="scientific">Lygus hesperus</name>
    <name type="common">Western plant bug</name>
    <dbReference type="NCBI Taxonomy" id="30085"/>
    <lineage>
        <taxon>Eukaryota</taxon>
        <taxon>Metazoa</taxon>
        <taxon>Ecdysozoa</taxon>
        <taxon>Arthropoda</taxon>
        <taxon>Hexapoda</taxon>
        <taxon>Insecta</taxon>
        <taxon>Pterygota</taxon>
        <taxon>Neoptera</taxon>
        <taxon>Paraneoptera</taxon>
        <taxon>Hemiptera</taxon>
        <taxon>Heteroptera</taxon>
        <taxon>Panheteroptera</taxon>
        <taxon>Cimicomorpha</taxon>
        <taxon>Miridae</taxon>
        <taxon>Mirini</taxon>
        <taxon>Lygus</taxon>
    </lineage>
</organism>
<dbReference type="EMBL" id="GDHC01010333">
    <property type="protein sequence ID" value="JAQ08296.1"/>
    <property type="molecule type" value="Transcribed_RNA"/>
</dbReference>